<gene>
    <name evidence="5" type="ORF">UTRI_03393_B</name>
</gene>
<feature type="repeat" description="WD" evidence="3">
    <location>
        <begin position="170"/>
        <end position="206"/>
    </location>
</feature>
<feature type="region of interest" description="Disordered" evidence="4">
    <location>
        <begin position="444"/>
        <end position="585"/>
    </location>
</feature>
<keyword evidence="1 3" id="KW-0853">WD repeat</keyword>
<dbReference type="PROSITE" id="PS50294">
    <property type="entry name" value="WD_REPEATS_REGION"/>
    <property type="match status" value="1"/>
</dbReference>
<reference evidence="5 6" key="1">
    <citation type="submission" date="2018-03" db="EMBL/GenBank/DDBJ databases">
        <authorList>
            <person name="Guldener U."/>
        </authorList>
    </citation>
    <scope>NUCLEOTIDE SEQUENCE [LARGE SCALE GENOMIC DNA]</scope>
    <source>
        <strain evidence="5 6">NBRC100155</strain>
    </source>
</reference>
<dbReference type="InterPro" id="IPR036322">
    <property type="entry name" value="WD40_repeat_dom_sf"/>
</dbReference>
<dbReference type="SUPFAM" id="SSF50978">
    <property type="entry name" value="WD40 repeat-like"/>
    <property type="match status" value="1"/>
</dbReference>
<dbReference type="PANTHER" id="PTHR15574:SF40">
    <property type="entry name" value="WD AND TETRATRICOPEPTIDE REPEATS PROTEIN 1"/>
    <property type="match status" value="1"/>
</dbReference>
<protein>
    <recommendedName>
        <fullName evidence="7">WD40 repeat-like protein</fullName>
    </recommendedName>
</protein>
<dbReference type="OrthoDB" id="2414538at2759"/>
<evidence type="ECO:0000313" key="6">
    <source>
        <dbReference type="Proteomes" id="UP000324022"/>
    </source>
</evidence>
<proteinExistence type="predicted"/>
<dbReference type="EMBL" id="OOIN01000006">
    <property type="protein sequence ID" value="SPO24062.1"/>
    <property type="molecule type" value="Genomic_DNA"/>
</dbReference>
<dbReference type="AlphaFoldDB" id="A0A5C3E0W3"/>
<evidence type="ECO:0000256" key="1">
    <source>
        <dbReference type="ARBA" id="ARBA00022574"/>
    </source>
</evidence>
<feature type="region of interest" description="Disordered" evidence="4">
    <location>
        <begin position="704"/>
        <end position="736"/>
    </location>
</feature>
<evidence type="ECO:0000256" key="2">
    <source>
        <dbReference type="ARBA" id="ARBA00022737"/>
    </source>
</evidence>
<dbReference type="PANTHER" id="PTHR15574">
    <property type="entry name" value="WD REPEAT DOMAIN-CONTAINING FAMILY"/>
    <property type="match status" value="1"/>
</dbReference>
<dbReference type="Pfam" id="PF00400">
    <property type="entry name" value="WD40"/>
    <property type="match status" value="3"/>
</dbReference>
<feature type="compositionally biased region" description="Polar residues" evidence="4">
    <location>
        <begin position="121"/>
        <end position="136"/>
    </location>
</feature>
<feature type="region of interest" description="Disordered" evidence="4">
    <location>
        <begin position="1"/>
        <end position="23"/>
    </location>
</feature>
<evidence type="ECO:0000313" key="5">
    <source>
        <dbReference type="EMBL" id="SPO24062.1"/>
    </source>
</evidence>
<dbReference type="GO" id="GO:0045717">
    <property type="term" value="P:negative regulation of fatty acid biosynthetic process"/>
    <property type="evidence" value="ECO:0007669"/>
    <property type="project" value="TreeGrafter"/>
</dbReference>
<feature type="compositionally biased region" description="Polar residues" evidence="4">
    <location>
        <begin position="95"/>
        <end position="108"/>
    </location>
</feature>
<keyword evidence="6" id="KW-1185">Reference proteome</keyword>
<feature type="region of interest" description="Disordered" evidence="4">
    <location>
        <begin position="88"/>
        <end position="151"/>
    </location>
</feature>
<dbReference type="InterPro" id="IPR015943">
    <property type="entry name" value="WD40/YVTN_repeat-like_dom_sf"/>
</dbReference>
<evidence type="ECO:0008006" key="7">
    <source>
        <dbReference type="Google" id="ProtNLM"/>
    </source>
</evidence>
<organism evidence="5 6">
    <name type="scientific">Ustilago trichophora</name>
    <dbReference type="NCBI Taxonomy" id="86804"/>
    <lineage>
        <taxon>Eukaryota</taxon>
        <taxon>Fungi</taxon>
        <taxon>Dikarya</taxon>
        <taxon>Basidiomycota</taxon>
        <taxon>Ustilaginomycotina</taxon>
        <taxon>Ustilaginomycetes</taxon>
        <taxon>Ustilaginales</taxon>
        <taxon>Ustilaginaceae</taxon>
        <taxon>Ustilago</taxon>
    </lineage>
</organism>
<feature type="compositionally biased region" description="Basic and acidic residues" evidence="4">
    <location>
        <begin position="460"/>
        <end position="485"/>
    </location>
</feature>
<dbReference type="InterPro" id="IPR045151">
    <property type="entry name" value="DCAF8"/>
</dbReference>
<dbReference type="GO" id="GO:0080008">
    <property type="term" value="C:Cul4-RING E3 ubiquitin ligase complex"/>
    <property type="evidence" value="ECO:0007669"/>
    <property type="project" value="TreeGrafter"/>
</dbReference>
<sequence>MAFLHSANFDPSPRRTISSSRSHHRQCQLDDYLIDRLDNTEVLGGEDSSGLHIGHIGCVNALSWSPSGQLLASGSDDRNVILWKLGSPHTHPLTHPSQPIRSRTSASSRYAIGASRRAREQPTQTSTSHDTDSLPSESAHGLEHQDDDIVQPWPQRSFPKMELGMLGNIETGHRANIFSVKWAPNASERRLFTCAGDSHVRVFDINYMSSSTGEGADGQVHRSHSGSEWHNWSEHSGACIRLFRCHRGRAKRISTEVSPDVFLTCGEDGDVRQMDLRVPHTCRTRTGGSCPPPLAHYPSVLYSLSVSKLEPWLFAVAGESSLAYLHDRRMIPRLIKREWGMSTDAQHDALTMCVRSFGVPPGGFDAPWADNDGRTALRSEESPSSRRRLFMGNRNSITACKLSEHNGRDLLVSYSSGHIYRFDIYDEPGVLHANLDNVRFSLDTDQRSQSPEGEAAATEAVDKPKARDNNDIEMGDGKSRGGREGNEDENVVISGSDADDAGTAGENDDGRNVDVEDSEHEGSSDYENEEEEDEEQEQEHLDEDEDENDNENEDEDENDNENEDEDEDEDEDASDDDRDDDDAGDMSEEDLMHLLQQEAGLRSTSPAEPVVPTVYPRSAYKGHCNKETVKDVAFAGGDDEYVISGSDDGNWFMWDKLTSEIKGIWHGDSSVVNVMAMHPDLPVFAISGIDDTIKIFAPISITPFPPPAADQDEGAEASSTESRRRRPRLGRDDAIRAHKLTDRLPDKDDICQRNERQLQRDSLVTPAASILWRLHPRLLGIDVDDDPDRQAEGDCIVM</sequence>
<evidence type="ECO:0000256" key="4">
    <source>
        <dbReference type="SAM" id="MobiDB-lite"/>
    </source>
</evidence>
<name>A0A5C3E0W3_9BASI</name>
<accession>A0A5C3E0W3</accession>
<keyword evidence="2" id="KW-0677">Repeat</keyword>
<dbReference type="Gene3D" id="2.130.10.10">
    <property type="entry name" value="YVTN repeat-like/Quinoprotein amine dehydrogenase"/>
    <property type="match status" value="3"/>
</dbReference>
<dbReference type="PROSITE" id="PS50082">
    <property type="entry name" value="WD_REPEATS_2"/>
    <property type="match status" value="2"/>
</dbReference>
<feature type="repeat" description="WD" evidence="3">
    <location>
        <begin position="52"/>
        <end position="85"/>
    </location>
</feature>
<dbReference type="Proteomes" id="UP000324022">
    <property type="component" value="Unassembled WGS sequence"/>
</dbReference>
<evidence type="ECO:0000256" key="3">
    <source>
        <dbReference type="PROSITE-ProRule" id="PRU00221"/>
    </source>
</evidence>
<dbReference type="SMART" id="SM00320">
    <property type="entry name" value="WD40"/>
    <property type="match status" value="7"/>
</dbReference>
<feature type="compositionally biased region" description="Acidic residues" evidence="4">
    <location>
        <begin position="515"/>
        <end position="585"/>
    </location>
</feature>
<dbReference type="InterPro" id="IPR001680">
    <property type="entry name" value="WD40_rpt"/>
</dbReference>
<dbReference type="GO" id="GO:0005737">
    <property type="term" value="C:cytoplasm"/>
    <property type="evidence" value="ECO:0007669"/>
    <property type="project" value="TreeGrafter"/>
</dbReference>